<dbReference type="AlphaFoldDB" id="A0A3T0E5Y4"/>
<sequence length="412" mass="42630">MIPALGAHVRAFTFLAAAPFSALGLFASPALAQERTPWFDSDIELSADIALAPGASDAARSGPFGEIRLDYTAERIQENMNRIGFAAGLVVRRDSGRAGLAQAVGDCPPGLADCFDAGGLAPAGAFTGFAAAAGVEGDNPAIALETAFMYWRGGLVEVRAGYGPGAAALESEALPGAFWLMRADAGRVDPSGRNLASTANTLSGHAPKLLVRSVRLAGFRAAASFTPDGDVCGASFCRPESQPGVLAAASVRDIAELGLSFDHRFAATGVRWTAGIGLSQGRSAGPDSAFFDDPWAVSARLIRTEGPWSAGVSTLVSNDGVSGARYSAHAASLAYERGDWLFSLEMAQARSGLVHAYSQTLLAGASRYYDSGLVLGLGIAHTRSGQAETSGAARITRVREGARLFVEAGLRF</sequence>
<keyword evidence="2" id="KW-1185">Reference proteome</keyword>
<dbReference type="EMBL" id="CP018911">
    <property type="protein sequence ID" value="AZU02636.1"/>
    <property type="molecule type" value="Genomic_DNA"/>
</dbReference>
<evidence type="ECO:0000313" key="2">
    <source>
        <dbReference type="Proteomes" id="UP000286954"/>
    </source>
</evidence>
<dbReference type="RefSeq" id="WP_127565104.1">
    <property type="nucleotide sequence ID" value="NZ_BMFB01000004.1"/>
</dbReference>
<dbReference type="KEGG" id="gak:X907_0086"/>
<dbReference type="SUPFAM" id="SSF56935">
    <property type="entry name" value="Porins"/>
    <property type="match status" value="1"/>
</dbReference>
<accession>A0A3T0E5Y4</accession>
<proteinExistence type="predicted"/>
<organism evidence="1 2">
    <name type="scientific">Glycocaulis alkaliphilus</name>
    <dbReference type="NCBI Taxonomy" id="1434191"/>
    <lineage>
        <taxon>Bacteria</taxon>
        <taxon>Pseudomonadati</taxon>
        <taxon>Pseudomonadota</taxon>
        <taxon>Alphaproteobacteria</taxon>
        <taxon>Maricaulales</taxon>
        <taxon>Maricaulaceae</taxon>
        <taxon>Glycocaulis</taxon>
    </lineage>
</organism>
<name>A0A3T0E5Y4_9PROT</name>
<dbReference type="Proteomes" id="UP000286954">
    <property type="component" value="Chromosome"/>
</dbReference>
<dbReference type="OrthoDB" id="6758483at2"/>
<gene>
    <name evidence="1" type="ORF">X907_0086</name>
</gene>
<protein>
    <submittedName>
        <fullName evidence="1">Uncharacterized protein</fullName>
    </submittedName>
</protein>
<reference evidence="1 2" key="1">
    <citation type="submission" date="2016-12" db="EMBL/GenBank/DDBJ databases">
        <title>The genome of dimorphic prosthecate Glycocaulis alkaliphilus 6b-8t, isolated from crude oil dictates its adaptability in petroleum environments.</title>
        <authorList>
            <person name="Wu X.-L."/>
            <person name="Geng S."/>
        </authorList>
    </citation>
    <scope>NUCLEOTIDE SEQUENCE [LARGE SCALE GENOMIC DNA]</scope>
    <source>
        <strain evidence="1 2">6B-8</strain>
    </source>
</reference>
<evidence type="ECO:0000313" key="1">
    <source>
        <dbReference type="EMBL" id="AZU02636.1"/>
    </source>
</evidence>